<accession>E9J7Q8</accession>
<gene>
    <name evidence="1" type="ORF">SINV_14837</name>
</gene>
<dbReference type="HOGENOM" id="CLU_1253395_0_0_1"/>
<evidence type="ECO:0000313" key="1">
    <source>
        <dbReference type="EMBL" id="EFZ11145.1"/>
    </source>
</evidence>
<dbReference type="EMBL" id="GL768591">
    <property type="protein sequence ID" value="EFZ11145.1"/>
    <property type="molecule type" value="Genomic_DNA"/>
</dbReference>
<protein>
    <submittedName>
        <fullName evidence="1">Uncharacterized protein</fullName>
    </submittedName>
</protein>
<organism>
    <name type="scientific">Solenopsis invicta</name>
    <name type="common">Red imported fire ant</name>
    <name type="synonym">Solenopsis wagneri</name>
    <dbReference type="NCBI Taxonomy" id="13686"/>
    <lineage>
        <taxon>Eukaryota</taxon>
        <taxon>Metazoa</taxon>
        <taxon>Ecdysozoa</taxon>
        <taxon>Arthropoda</taxon>
        <taxon>Hexapoda</taxon>
        <taxon>Insecta</taxon>
        <taxon>Pterygota</taxon>
        <taxon>Neoptera</taxon>
        <taxon>Endopterygota</taxon>
        <taxon>Hymenoptera</taxon>
        <taxon>Apocrita</taxon>
        <taxon>Aculeata</taxon>
        <taxon>Formicoidea</taxon>
        <taxon>Formicidae</taxon>
        <taxon>Myrmicinae</taxon>
        <taxon>Solenopsis</taxon>
    </lineage>
</organism>
<name>E9J7Q8_SOLIN</name>
<feature type="non-terminal residue" evidence="1">
    <location>
        <position position="221"/>
    </location>
</feature>
<dbReference type="AlphaFoldDB" id="E9J7Q8"/>
<reference evidence="1" key="1">
    <citation type="journal article" date="2011" name="Proc. Natl. Acad. Sci. U.S.A.">
        <title>The genome of the fire ant Solenopsis invicta.</title>
        <authorList>
            <person name="Wurm Y."/>
            <person name="Wang J."/>
            <person name="Riba-Grognuz O."/>
            <person name="Corona M."/>
            <person name="Nygaard S."/>
            <person name="Hunt B.G."/>
            <person name="Ingram K.K."/>
            <person name="Falquet L."/>
            <person name="Nipitwattanaphon M."/>
            <person name="Gotzek D."/>
            <person name="Dijkstra M.B."/>
            <person name="Oettler J."/>
            <person name="Comtesse F."/>
            <person name="Shih C.J."/>
            <person name="Wu W.J."/>
            <person name="Yang C.C."/>
            <person name="Thomas J."/>
            <person name="Beaudoing E."/>
            <person name="Pradervand S."/>
            <person name="Flegel V."/>
            <person name="Cook E.D."/>
            <person name="Fabbretti R."/>
            <person name="Stockinger H."/>
            <person name="Long L."/>
            <person name="Farmerie W.G."/>
            <person name="Oakey J."/>
            <person name="Boomsma J.J."/>
            <person name="Pamilo P."/>
            <person name="Yi S.V."/>
            <person name="Heinze J."/>
            <person name="Goodisman M.A."/>
            <person name="Farinelli L."/>
            <person name="Harshman K."/>
            <person name="Hulo N."/>
            <person name="Cerutti L."/>
            <person name="Xenarios I."/>
            <person name="Shoemaker D."/>
            <person name="Keller L."/>
        </authorList>
    </citation>
    <scope>NUCLEOTIDE SEQUENCE [LARGE SCALE GENOMIC DNA]</scope>
</reference>
<proteinExistence type="predicted"/>
<sequence length="221" mass="25702">MEQYPPRIDASVYQHARSMRRSYKATKGQYTLLNTYTLRPHSQAWCNYMEQFQLQAFDAETLCDVNSATAKSISQYITFISNKFENVYEFGSIQQIHDALLFFLKLVRNHSSNMYHLEKLLQQSTNENVEFSDKKHHVTILSLERPVRAARENAPLDRKAVCKVAHTKCTKLDDTIGRQAQASVPLLYQDVTNLQIPYDSLALKRRFLLQRYDFLKKSGVV</sequence>